<dbReference type="EMBL" id="ASPP01039443">
    <property type="protein sequence ID" value="ETO01023.1"/>
    <property type="molecule type" value="Genomic_DNA"/>
</dbReference>
<dbReference type="AlphaFoldDB" id="X6LGA9"/>
<organism evidence="1 2">
    <name type="scientific">Reticulomyxa filosa</name>
    <dbReference type="NCBI Taxonomy" id="46433"/>
    <lineage>
        <taxon>Eukaryota</taxon>
        <taxon>Sar</taxon>
        <taxon>Rhizaria</taxon>
        <taxon>Retaria</taxon>
        <taxon>Foraminifera</taxon>
        <taxon>Monothalamids</taxon>
        <taxon>Reticulomyxidae</taxon>
        <taxon>Reticulomyxa</taxon>
    </lineage>
</organism>
<evidence type="ECO:0000313" key="1">
    <source>
        <dbReference type="EMBL" id="ETO01023.1"/>
    </source>
</evidence>
<reference evidence="1 2" key="1">
    <citation type="journal article" date="2013" name="Curr. Biol.">
        <title>The Genome of the Foraminiferan Reticulomyxa filosa.</title>
        <authorList>
            <person name="Glockner G."/>
            <person name="Hulsmann N."/>
            <person name="Schleicher M."/>
            <person name="Noegel A.A."/>
            <person name="Eichinger L."/>
            <person name="Gallinger C."/>
            <person name="Pawlowski J."/>
            <person name="Sierra R."/>
            <person name="Euteneuer U."/>
            <person name="Pillet L."/>
            <person name="Moustafa A."/>
            <person name="Platzer M."/>
            <person name="Groth M."/>
            <person name="Szafranski K."/>
            <person name="Schliwa M."/>
        </authorList>
    </citation>
    <scope>NUCLEOTIDE SEQUENCE [LARGE SCALE GENOMIC DNA]</scope>
</reference>
<evidence type="ECO:0000313" key="2">
    <source>
        <dbReference type="Proteomes" id="UP000023152"/>
    </source>
</evidence>
<proteinExistence type="predicted"/>
<comment type="caution">
    <text evidence="1">The sequence shown here is derived from an EMBL/GenBank/DDBJ whole genome shotgun (WGS) entry which is preliminary data.</text>
</comment>
<gene>
    <name evidence="1" type="ORF">RFI_36416</name>
</gene>
<protein>
    <submittedName>
        <fullName evidence="1">Uncharacterized protein</fullName>
    </submittedName>
</protein>
<name>X6LGA9_RETFI</name>
<keyword evidence="2" id="KW-1185">Reference proteome</keyword>
<sequence length="226" mass="27404">MVLVPYPLQNFIQHFFFFIKTFYLQRSLLVFVILHNSFLNIQNEEKNKSTYSPQMLIFGEIRLLLKRCGNKTIFSLSHLVQMMLRVREDTIQKILIPRILRKRKDRLVYCIINYYFKLGDNYSHTFSSSQKKEKKFCHEDDKMNRDPHFSNHPIDASFLINPCVYFHYQPQWASFLDEYISTQLDNPPTQYQMLFFTTKHMQKSLLLLLFFFYKEEKNYLGDEGHY</sequence>
<dbReference type="Proteomes" id="UP000023152">
    <property type="component" value="Unassembled WGS sequence"/>
</dbReference>
<accession>X6LGA9</accession>